<keyword evidence="1" id="KW-0812">Transmembrane</keyword>
<accession>A0A1H0U3J6</accession>
<dbReference type="InterPro" id="IPR008984">
    <property type="entry name" value="SMAD_FHA_dom_sf"/>
</dbReference>
<dbReference type="Proteomes" id="UP000182412">
    <property type="component" value="Unassembled WGS sequence"/>
</dbReference>
<proteinExistence type="predicted"/>
<reference evidence="3 4" key="1">
    <citation type="submission" date="2016-10" db="EMBL/GenBank/DDBJ databases">
        <authorList>
            <person name="de Groot N.N."/>
        </authorList>
    </citation>
    <scope>NUCLEOTIDE SEQUENCE [LARGE SCALE GENOMIC DNA]</scope>
    <source>
        <strain evidence="3 4">S137</strain>
    </source>
</reference>
<dbReference type="AlphaFoldDB" id="A0A1H0U3J6"/>
<dbReference type="OMA" id="SIKEWYI"/>
<dbReference type="EMBL" id="FNJQ01000028">
    <property type="protein sequence ID" value="SDP60640.1"/>
    <property type="molecule type" value="Genomic_DNA"/>
</dbReference>
<feature type="domain" description="FHA" evidence="2">
    <location>
        <begin position="103"/>
        <end position="159"/>
    </location>
</feature>
<dbReference type="OrthoDB" id="2473431at2"/>
<gene>
    <name evidence="3" type="ORF">SAMN05216366_12823</name>
</gene>
<evidence type="ECO:0000259" key="2">
    <source>
        <dbReference type="PROSITE" id="PS50006"/>
    </source>
</evidence>
<dbReference type="SUPFAM" id="SSF49879">
    <property type="entry name" value="SMAD/FHA domain"/>
    <property type="match status" value="1"/>
</dbReference>
<evidence type="ECO:0000313" key="4">
    <source>
        <dbReference type="Proteomes" id="UP000182412"/>
    </source>
</evidence>
<feature type="transmembrane region" description="Helical" evidence="1">
    <location>
        <begin position="31"/>
        <end position="55"/>
    </location>
</feature>
<dbReference type="InterPro" id="IPR000253">
    <property type="entry name" value="FHA_dom"/>
</dbReference>
<evidence type="ECO:0000313" key="3">
    <source>
        <dbReference type="EMBL" id="SDP60640.1"/>
    </source>
</evidence>
<name>A0A1H0U3J6_SELRU</name>
<keyword evidence="1" id="KW-0472">Membrane</keyword>
<keyword evidence="1" id="KW-1133">Transmembrane helix</keyword>
<sequence>MYRKQITTALLGVAGILLAMTAFLTDLGSELATGILMAIGIILFIWSLVSLILFLRQPAEEIVPVQEESEPEPVAAAGITQLNWLSEKGDILKSWDLFNRTGLVIGRDCRENMVDIDLTRSPYAPLIDIEHAVLNYANADWYVEDLSSRNGTQLCKVRDGRKYQLTAGEPCKVEIGDIIIVGMTQLELA</sequence>
<protein>
    <submittedName>
        <fullName evidence="3">FHA domain-containing protein</fullName>
    </submittedName>
</protein>
<dbReference type="CDD" id="cd00060">
    <property type="entry name" value="FHA"/>
    <property type="match status" value="1"/>
</dbReference>
<evidence type="ECO:0000256" key="1">
    <source>
        <dbReference type="SAM" id="Phobius"/>
    </source>
</evidence>
<dbReference type="Gene3D" id="2.60.200.20">
    <property type="match status" value="1"/>
</dbReference>
<dbReference type="RefSeq" id="WP_014423951.1">
    <property type="nucleotide sequence ID" value="NZ_FNJQ01000028.1"/>
</dbReference>
<dbReference type="PROSITE" id="PS50006">
    <property type="entry name" value="FHA_DOMAIN"/>
    <property type="match status" value="1"/>
</dbReference>
<dbReference type="Pfam" id="PF00498">
    <property type="entry name" value="FHA"/>
    <property type="match status" value="1"/>
</dbReference>
<organism evidence="3 4">
    <name type="scientific">Selenomonas ruminantium</name>
    <dbReference type="NCBI Taxonomy" id="971"/>
    <lineage>
        <taxon>Bacteria</taxon>
        <taxon>Bacillati</taxon>
        <taxon>Bacillota</taxon>
        <taxon>Negativicutes</taxon>
        <taxon>Selenomonadales</taxon>
        <taxon>Selenomonadaceae</taxon>
        <taxon>Selenomonas</taxon>
    </lineage>
</organism>